<dbReference type="Proteomes" id="UP000326582">
    <property type="component" value="Chromosome 5"/>
</dbReference>
<protein>
    <submittedName>
        <fullName evidence="1">Uncharacterized protein</fullName>
    </submittedName>
</protein>
<organism evidence="1 2">
    <name type="scientific">Clavispora lusitaniae</name>
    <name type="common">Candida lusitaniae</name>
    <dbReference type="NCBI Taxonomy" id="36911"/>
    <lineage>
        <taxon>Eukaryota</taxon>
        <taxon>Fungi</taxon>
        <taxon>Dikarya</taxon>
        <taxon>Ascomycota</taxon>
        <taxon>Saccharomycotina</taxon>
        <taxon>Pichiomycetes</taxon>
        <taxon>Metschnikowiaceae</taxon>
        <taxon>Clavispora</taxon>
    </lineage>
</organism>
<accession>A0ACD0WQ48</accession>
<evidence type="ECO:0000313" key="1">
    <source>
        <dbReference type="EMBL" id="QFZ29356.1"/>
    </source>
</evidence>
<gene>
    <name evidence="1" type="ORF">EJF14_50593</name>
</gene>
<keyword evidence="2" id="KW-1185">Reference proteome</keyword>
<reference evidence="2" key="1">
    <citation type="journal article" date="2019" name="MBio">
        <title>Comparative genomics for the elucidation of multidrug resistance (MDR) in Candida lusitaniae.</title>
        <authorList>
            <person name="Kannan A."/>
            <person name="Asner S.A."/>
            <person name="Trachsel E."/>
            <person name="Kelly S."/>
            <person name="Parker J."/>
            <person name="Sanglard D."/>
        </authorList>
    </citation>
    <scope>NUCLEOTIDE SEQUENCE [LARGE SCALE GENOMIC DNA]</scope>
    <source>
        <strain evidence="2">P1</strain>
    </source>
</reference>
<dbReference type="EMBL" id="CP038488">
    <property type="protein sequence ID" value="QFZ29356.1"/>
    <property type="molecule type" value="Genomic_DNA"/>
</dbReference>
<sequence length="395" mass="45031">MWRLMLFLFIIVIISVLATTIIACVAYRLFSDDGDRNGYSRIEGDTFHPADVDREFLNDEESLLHLAEEYDFTTLSPEEQQAFLKGQEFTKNHPPRIDRTRGKSFSREDELIIKDCGINAFEFEQERDILNARYVVEDRTEINFTNNDSAYSTATSVLNYPLPTKNRTQDTVYFEVKIFEFVEENQNAHFSVGLVTKPYPAEFRLPGYNTFSIAYESTGNLKINKPFPTPLQQHLGANSLFNAQVLPPLHQSDIVGFGYVISTGTLFITRNGKKVMDIMKGCFLDLYPAVGCFSTNAKFHVNFGQMGFVWIEANVRRYGFFSTSDRKIGGERGLASLPQYGNYGMKSDKLLDKGDELPPQYPEEELDFFGKLRVGTSAQLLSNKSKEDLQEEPKD</sequence>
<evidence type="ECO:0000313" key="2">
    <source>
        <dbReference type="Proteomes" id="UP000326582"/>
    </source>
</evidence>
<proteinExistence type="predicted"/>
<name>A0ACD0WQ48_CLALS</name>